<dbReference type="InParanoid" id="G8JNM2"/>
<dbReference type="EMBL" id="CP002498">
    <property type="protein sequence ID" value="AET38090.1"/>
    <property type="molecule type" value="Genomic_DNA"/>
</dbReference>
<evidence type="ECO:0000256" key="7">
    <source>
        <dbReference type="ARBA" id="ARBA00022776"/>
    </source>
</evidence>
<dbReference type="GO" id="GO:0070840">
    <property type="term" value="F:dynein complex binding"/>
    <property type="evidence" value="ECO:0007669"/>
    <property type="project" value="UniProtKB-UniRule"/>
</dbReference>
<comment type="subunit">
    <text evidence="11">Self-associates. Interacts with NDL1 and dynein.</text>
</comment>
<comment type="subcellular location">
    <subcellularLocation>
        <location evidence="11">Cytoplasm</location>
        <location evidence="11">Cytoskeleton</location>
    </subcellularLocation>
    <subcellularLocation>
        <location evidence="11">Cytoplasm</location>
        <location evidence="11">Cytoskeleton</location>
        <location evidence="11">Spindle pole</location>
    </subcellularLocation>
    <text evidence="11">Localizes to the plus ends of microtubules and the mitotic spindle poles.</text>
</comment>
<dbReference type="AlphaFoldDB" id="G8JNM2"/>
<accession>G8JNM2</accession>
<name>G8JNM2_ERECY</name>
<evidence type="ECO:0000256" key="9">
    <source>
        <dbReference type="ARBA" id="ARBA00023212"/>
    </source>
</evidence>
<dbReference type="Gene3D" id="2.130.10.10">
    <property type="entry name" value="YVTN repeat-like/Quinoprotein amine dehydrogenase"/>
    <property type="match status" value="2"/>
</dbReference>
<dbReference type="PROSITE" id="PS50082">
    <property type="entry name" value="WD_REPEATS_2"/>
    <property type="match status" value="2"/>
</dbReference>
<dbReference type="eggNOG" id="KOG0295">
    <property type="taxonomic scope" value="Eukaryota"/>
</dbReference>
<evidence type="ECO:0000313" key="14">
    <source>
        <dbReference type="Proteomes" id="UP000006790"/>
    </source>
</evidence>
<evidence type="ECO:0000256" key="4">
    <source>
        <dbReference type="ARBA" id="ARBA00022618"/>
    </source>
</evidence>
<dbReference type="GO" id="GO:0000132">
    <property type="term" value="P:establishment of mitotic spindle orientation"/>
    <property type="evidence" value="ECO:0007669"/>
    <property type="project" value="UniProtKB-UniRule"/>
</dbReference>
<dbReference type="PIRSF" id="PIRSF037647">
    <property type="entry name" value="Dynein_regulator_Lis1"/>
    <property type="match status" value="1"/>
</dbReference>
<dbReference type="GO" id="GO:0051012">
    <property type="term" value="P:microtubule sliding"/>
    <property type="evidence" value="ECO:0007669"/>
    <property type="project" value="UniProtKB-UniRule"/>
</dbReference>
<dbReference type="GO" id="GO:0000922">
    <property type="term" value="C:spindle pole"/>
    <property type="evidence" value="ECO:0007669"/>
    <property type="project" value="UniProtKB-SubCell"/>
</dbReference>
<keyword evidence="1 11" id="KW-0813">Transport</keyword>
<protein>
    <recommendedName>
        <fullName evidence="11">Nuclear distribution protein PAC1</fullName>
    </recommendedName>
    <alternativeName>
        <fullName evidence="11">Lissencephaly-1 homolog</fullName>
        <shortName evidence="11">LIS-1</shortName>
    </alternativeName>
    <alternativeName>
        <fullName evidence="11">nudF homolog</fullName>
    </alternativeName>
</protein>
<dbReference type="InterPro" id="IPR036322">
    <property type="entry name" value="WD40_repeat_dom_sf"/>
</dbReference>
<keyword evidence="3 12" id="KW-0853">WD repeat</keyword>
<reference evidence="14" key="1">
    <citation type="journal article" date="2012" name="G3 (Bethesda)">
        <title>Pichia sorbitophila, an interspecies yeast hybrid reveals early steps of genome resolution following polyploidization.</title>
        <authorList>
            <person name="Leh Louis V."/>
            <person name="Despons L."/>
            <person name="Friedrich A."/>
            <person name="Martin T."/>
            <person name="Durrens P."/>
            <person name="Casaregola S."/>
            <person name="Neuveglise C."/>
            <person name="Fairhead C."/>
            <person name="Marck C."/>
            <person name="Cruz J.A."/>
            <person name="Straub M.L."/>
            <person name="Kugler V."/>
            <person name="Sacerdot C."/>
            <person name="Uzunov Z."/>
            <person name="Thierry A."/>
            <person name="Weiss S."/>
            <person name="Bleykasten C."/>
            <person name="De Montigny J."/>
            <person name="Jacques N."/>
            <person name="Jung P."/>
            <person name="Lemaire M."/>
            <person name="Mallet S."/>
            <person name="Morel G."/>
            <person name="Richard G.F."/>
            <person name="Sarkar A."/>
            <person name="Savel G."/>
            <person name="Schacherer J."/>
            <person name="Seret M.L."/>
            <person name="Talla E."/>
            <person name="Samson G."/>
            <person name="Jubin C."/>
            <person name="Poulain J."/>
            <person name="Vacherie B."/>
            <person name="Barbe V."/>
            <person name="Pelletier E."/>
            <person name="Sherman D.J."/>
            <person name="Westhof E."/>
            <person name="Weissenbach J."/>
            <person name="Baret P.V."/>
            <person name="Wincker P."/>
            <person name="Gaillardin C."/>
            <person name="Dujon B."/>
            <person name="Souciet J.L."/>
        </authorList>
    </citation>
    <scope>NUCLEOTIDE SEQUENCE [LARGE SCALE GENOMIC DNA]</scope>
    <source>
        <strain evidence="14">CBS 270.75 / DBVPG 7215 / KCTC 17166 / NRRL Y-17582</strain>
    </source>
</reference>
<keyword evidence="8 11" id="KW-0175">Coiled coil</keyword>
<keyword evidence="2 11" id="KW-0963">Cytoplasm</keyword>
<dbReference type="InterPro" id="IPR017252">
    <property type="entry name" value="Dynein_regulator_LIS1"/>
</dbReference>
<sequence length="463" mass="52250">MSQRHILPAQQRVELNKSIYDYVDRCGAEERFLVELRDVLELSEADCDAVGNGRDADLLLKKWNSIIRLHRKIIDLEQKCQQLTDELEAIPTEAYREAERSDNNAMWMPRANATFQLDLGSSVTDIKLHPSLPVVFLATDQGKMVAYDLFNRSMPLHSTQAHMKGITSLALVETAEGGLLVSTTSKDLQCKIWSFTDNAGFQPNRTLSSHEHIVSQSRFLRSGTDLLLVTCSRDLTVKVWDTKSGWCVKSFQPHNQWIRTLDVHGDFIITGSNDSSLRLSHWPSGNGLSMATLHEFPIEKVLIIPMSDPPASNNTANGKPTTVPLELTNFDPDYGLLGFKYCISCSRDNLIILWKIPLPKFIPHRPPQPNPLQTQFEKVNIFKGHTSWVRDIKVRGSHLFSCSDDRSIRCWDLVTGECVKVWPEASQGFINCLSVDSDVTKDKLLRDLLLLGSIDGKCNVFMK</sequence>
<keyword evidence="14" id="KW-1185">Reference proteome</keyword>
<dbReference type="SUPFAM" id="SSF50978">
    <property type="entry name" value="WD40 repeat-like"/>
    <property type="match status" value="1"/>
</dbReference>
<evidence type="ECO:0000256" key="2">
    <source>
        <dbReference type="ARBA" id="ARBA00022490"/>
    </source>
</evidence>
<dbReference type="GeneID" id="11473067"/>
<keyword evidence="7 11" id="KW-0498">Mitosis</keyword>
<dbReference type="HOGENOM" id="CLU_000288_57_15_1"/>
<dbReference type="PANTHER" id="PTHR44129">
    <property type="entry name" value="WD REPEAT-CONTAINING PROTEIN POP1"/>
    <property type="match status" value="1"/>
</dbReference>
<evidence type="ECO:0000313" key="13">
    <source>
        <dbReference type="EMBL" id="AET38090.1"/>
    </source>
</evidence>
<keyword evidence="4 11" id="KW-0132">Cell division</keyword>
<evidence type="ECO:0000256" key="1">
    <source>
        <dbReference type="ARBA" id="ARBA00022448"/>
    </source>
</evidence>
<evidence type="ECO:0000256" key="8">
    <source>
        <dbReference type="ARBA" id="ARBA00023054"/>
    </source>
</evidence>
<organism evidence="13 14">
    <name type="scientific">Eremothecium cymbalariae (strain CBS 270.75 / DBVPG 7215 / KCTC 17166 / NRRL Y-17582)</name>
    <name type="common">Yeast</name>
    <dbReference type="NCBI Taxonomy" id="931890"/>
    <lineage>
        <taxon>Eukaryota</taxon>
        <taxon>Fungi</taxon>
        <taxon>Dikarya</taxon>
        <taxon>Ascomycota</taxon>
        <taxon>Saccharomycotina</taxon>
        <taxon>Saccharomycetes</taxon>
        <taxon>Saccharomycetales</taxon>
        <taxon>Saccharomycetaceae</taxon>
        <taxon>Eremothecium</taxon>
    </lineage>
</organism>
<proteinExistence type="inferred from homology"/>
<dbReference type="InterPro" id="IPR019775">
    <property type="entry name" value="WD40_repeat_CS"/>
</dbReference>
<evidence type="ECO:0000256" key="10">
    <source>
        <dbReference type="ARBA" id="ARBA00023306"/>
    </source>
</evidence>
<dbReference type="FunCoup" id="G8JNM2">
    <property type="interactions" value="76"/>
</dbReference>
<evidence type="ECO:0000256" key="11">
    <source>
        <dbReference type="HAMAP-Rule" id="MF_03141"/>
    </source>
</evidence>
<dbReference type="SMART" id="SM00320">
    <property type="entry name" value="WD40"/>
    <property type="match status" value="5"/>
</dbReference>
<dbReference type="RefSeq" id="XP_003644907.1">
    <property type="nucleotide sequence ID" value="XM_003644859.1"/>
</dbReference>
<dbReference type="GO" id="GO:0051301">
    <property type="term" value="P:cell division"/>
    <property type="evidence" value="ECO:0007669"/>
    <property type="project" value="UniProtKB-KW"/>
</dbReference>
<dbReference type="OMA" id="RGTCLMT"/>
<dbReference type="Proteomes" id="UP000006790">
    <property type="component" value="Chromosome 2"/>
</dbReference>
<keyword evidence="5 11" id="KW-0493">Microtubule</keyword>
<dbReference type="Pfam" id="PF00400">
    <property type="entry name" value="WD40"/>
    <property type="match status" value="4"/>
</dbReference>
<dbReference type="GO" id="GO:0005634">
    <property type="term" value="C:nucleus"/>
    <property type="evidence" value="ECO:0007669"/>
    <property type="project" value="EnsemblFungi"/>
</dbReference>
<dbReference type="Gene3D" id="1.20.960.30">
    <property type="match status" value="1"/>
</dbReference>
<dbReference type="GO" id="GO:0005875">
    <property type="term" value="C:microtubule associated complex"/>
    <property type="evidence" value="ECO:0007669"/>
    <property type="project" value="UniProtKB-UniRule"/>
</dbReference>
<dbReference type="InterPro" id="IPR050349">
    <property type="entry name" value="WD_LIS1/nudF_dynein_reg"/>
</dbReference>
<gene>
    <name evidence="11" type="primary">PAC1</name>
    <name evidence="11" type="synonym">LIS1</name>
    <name evidence="13" type="ordered locus">Ecym_2356</name>
</gene>
<dbReference type="HAMAP" id="MF_03141">
    <property type="entry name" value="lis1"/>
    <property type="match status" value="1"/>
</dbReference>
<dbReference type="GO" id="GO:0030473">
    <property type="term" value="P:nuclear migration along microtubule"/>
    <property type="evidence" value="ECO:0007669"/>
    <property type="project" value="EnsemblFungi"/>
</dbReference>
<feature type="repeat" description="WD" evidence="12">
    <location>
        <begin position="207"/>
        <end position="250"/>
    </location>
</feature>
<keyword evidence="9 11" id="KW-0206">Cytoskeleton</keyword>
<evidence type="ECO:0000256" key="6">
    <source>
        <dbReference type="ARBA" id="ARBA00022737"/>
    </source>
</evidence>
<keyword evidence="6" id="KW-0677">Repeat</keyword>
<dbReference type="STRING" id="931890.G8JNM2"/>
<dbReference type="InterPro" id="IPR001680">
    <property type="entry name" value="WD40_rpt"/>
</dbReference>
<dbReference type="GO" id="GO:0051010">
    <property type="term" value="F:microtubule plus-end binding"/>
    <property type="evidence" value="ECO:0007669"/>
    <property type="project" value="EnsemblFungi"/>
</dbReference>
<comment type="similarity">
    <text evidence="11">Belongs to the WD repeat LIS1/nudF family.</text>
</comment>
<dbReference type="SUPFAM" id="SSF109925">
    <property type="entry name" value="Lissencephaly-1 protein (Lis-1, PAF-AH alpha) N-terminal domain"/>
    <property type="match status" value="1"/>
</dbReference>
<keyword evidence="10 11" id="KW-0131">Cell cycle</keyword>
<comment type="function">
    <text evidence="11">Positively regulates the activity of the minus-end directed microtubule motor protein dynein. Plays a central role in positioning the mitotic spindle at the bud neck during cell division. Targets cytoplasmic dynein to microtubule plus ends, thereby promoting dynein-mediated microtubule sliding along the bud cortex and consequently the movement of the mitotic spindle to the bud neck.</text>
</comment>
<dbReference type="InterPro" id="IPR015943">
    <property type="entry name" value="WD40/YVTN_repeat-like_dom_sf"/>
</dbReference>
<dbReference type="OrthoDB" id="10264588at2759"/>
<dbReference type="GO" id="GO:0005881">
    <property type="term" value="C:cytoplasmic microtubule"/>
    <property type="evidence" value="ECO:0007669"/>
    <property type="project" value="EnsemblFungi"/>
</dbReference>
<dbReference type="PROSITE" id="PS00678">
    <property type="entry name" value="WD_REPEATS_1"/>
    <property type="match status" value="1"/>
</dbReference>
<dbReference type="InterPro" id="IPR037190">
    <property type="entry name" value="LIS1_N"/>
</dbReference>
<evidence type="ECO:0000256" key="3">
    <source>
        <dbReference type="ARBA" id="ARBA00022574"/>
    </source>
</evidence>
<evidence type="ECO:0000256" key="5">
    <source>
        <dbReference type="ARBA" id="ARBA00022701"/>
    </source>
</evidence>
<dbReference type="GO" id="GO:0042802">
    <property type="term" value="F:identical protein binding"/>
    <property type="evidence" value="ECO:0007669"/>
    <property type="project" value="EnsemblFungi"/>
</dbReference>
<dbReference type="KEGG" id="erc:Ecym_2356"/>
<evidence type="ECO:0000256" key="12">
    <source>
        <dbReference type="PROSITE-ProRule" id="PRU00221"/>
    </source>
</evidence>
<feature type="repeat" description="WD" evidence="12">
    <location>
        <begin position="382"/>
        <end position="421"/>
    </location>
</feature>